<name>A0A0R1JIQ8_9LACO</name>
<gene>
    <name evidence="10" type="ORF">FD02_GL000136</name>
</gene>
<dbReference type="PANTHER" id="PTHR30614">
    <property type="entry name" value="MEMBRANE COMPONENT OF AMINO ACID ABC TRANSPORTER"/>
    <property type="match status" value="1"/>
</dbReference>
<dbReference type="SUPFAM" id="SSF161098">
    <property type="entry name" value="MetI-like"/>
    <property type="match status" value="1"/>
</dbReference>
<evidence type="ECO:0000256" key="3">
    <source>
        <dbReference type="ARBA" id="ARBA00022475"/>
    </source>
</evidence>
<dbReference type="GO" id="GO:0015184">
    <property type="term" value="F:L-cystine transmembrane transporter activity"/>
    <property type="evidence" value="ECO:0007669"/>
    <property type="project" value="TreeGrafter"/>
</dbReference>
<dbReference type="PROSITE" id="PS50928">
    <property type="entry name" value="ABC_TM1"/>
    <property type="match status" value="1"/>
</dbReference>
<dbReference type="InterPro" id="IPR000515">
    <property type="entry name" value="MetI-like"/>
</dbReference>
<comment type="similarity">
    <text evidence="8">Belongs to the binding-protein-dependent transport system permease family.</text>
</comment>
<keyword evidence="2 8" id="KW-0813">Transport</keyword>
<dbReference type="InterPro" id="IPR043429">
    <property type="entry name" value="ArtM/GltK/GlnP/TcyL/YhdX-like"/>
</dbReference>
<organism evidence="10 11">
    <name type="scientific">Lacticaseibacillus nasuensis JCM 17158</name>
    <dbReference type="NCBI Taxonomy" id="1291734"/>
    <lineage>
        <taxon>Bacteria</taxon>
        <taxon>Bacillati</taxon>
        <taxon>Bacillota</taxon>
        <taxon>Bacilli</taxon>
        <taxon>Lactobacillales</taxon>
        <taxon>Lactobacillaceae</taxon>
        <taxon>Lacticaseibacillus</taxon>
    </lineage>
</organism>
<evidence type="ECO:0000256" key="7">
    <source>
        <dbReference type="ARBA" id="ARBA00023136"/>
    </source>
</evidence>
<dbReference type="InterPro" id="IPR035906">
    <property type="entry name" value="MetI-like_sf"/>
</dbReference>
<comment type="caution">
    <text evidence="10">The sequence shown here is derived from an EMBL/GenBank/DDBJ whole genome shotgun (WGS) entry which is preliminary data.</text>
</comment>
<keyword evidence="3" id="KW-1003">Cell membrane</keyword>
<dbReference type="NCBIfam" id="TIGR01726">
    <property type="entry name" value="HEQRo_perm_3TM"/>
    <property type="match status" value="1"/>
</dbReference>
<evidence type="ECO:0000313" key="10">
    <source>
        <dbReference type="EMBL" id="KRK70955.1"/>
    </source>
</evidence>
<keyword evidence="7 8" id="KW-0472">Membrane</keyword>
<keyword evidence="5" id="KW-0029">Amino-acid transport</keyword>
<dbReference type="Gene3D" id="1.10.3720.10">
    <property type="entry name" value="MetI-like"/>
    <property type="match status" value="1"/>
</dbReference>
<keyword evidence="4 8" id="KW-0812">Transmembrane</keyword>
<dbReference type="InterPro" id="IPR010065">
    <property type="entry name" value="AA_ABC_transptr_permease_3TM"/>
</dbReference>
<sequence length="254" mass="28565">MLYNWSSYTTAVRPHEEDILSTWTIIEKSLPSLLVAMLKYTIPLTLISFALGLILAVLVALIRISESHNPLMRGLKGLAWFYVWIFRGTPLLVQLFIVFFGLPALKVNGHALIELNAWTAGILTFSLNTGAYASETIRASIQSIPQPQWEAAYALGMTRPKVLWRIILPQAARVSLPPLSNSFISLVKDTSLASGITIIEMFQVSQQFAALYYNPLVSYSLVAFLYLMLSTLLTVLQSYLERRTSRYVRVGQQF</sequence>
<evidence type="ECO:0000256" key="5">
    <source>
        <dbReference type="ARBA" id="ARBA00022970"/>
    </source>
</evidence>
<dbReference type="CDD" id="cd06261">
    <property type="entry name" value="TM_PBP2"/>
    <property type="match status" value="1"/>
</dbReference>
<evidence type="ECO:0000256" key="2">
    <source>
        <dbReference type="ARBA" id="ARBA00022448"/>
    </source>
</evidence>
<feature type="transmembrane region" description="Helical" evidence="8">
    <location>
        <begin position="40"/>
        <end position="61"/>
    </location>
</feature>
<evidence type="ECO:0000256" key="8">
    <source>
        <dbReference type="RuleBase" id="RU363032"/>
    </source>
</evidence>
<dbReference type="GO" id="GO:0043190">
    <property type="term" value="C:ATP-binding cassette (ABC) transporter complex"/>
    <property type="evidence" value="ECO:0007669"/>
    <property type="project" value="InterPro"/>
</dbReference>
<evidence type="ECO:0000256" key="4">
    <source>
        <dbReference type="ARBA" id="ARBA00022692"/>
    </source>
</evidence>
<feature type="domain" description="ABC transmembrane type-1" evidence="9">
    <location>
        <begin position="38"/>
        <end position="234"/>
    </location>
</feature>
<dbReference type="Proteomes" id="UP000051804">
    <property type="component" value="Unassembled WGS sequence"/>
</dbReference>
<keyword evidence="6 8" id="KW-1133">Transmembrane helix</keyword>
<accession>A0A0R1JIQ8</accession>
<evidence type="ECO:0000313" key="11">
    <source>
        <dbReference type="Proteomes" id="UP000051804"/>
    </source>
</evidence>
<reference evidence="10 11" key="1">
    <citation type="journal article" date="2015" name="Genome Announc.">
        <title>Expanding the biotechnology potential of lactobacilli through comparative genomics of 213 strains and associated genera.</title>
        <authorList>
            <person name="Sun Z."/>
            <person name="Harris H.M."/>
            <person name="McCann A."/>
            <person name="Guo C."/>
            <person name="Argimon S."/>
            <person name="Zhang W."/>
            <person name="Yang X."/>
            <person name="Jeffery I.B."/>
            <person name="Cooney J.C."/>
            <person name="Kagawa T.F."/>
            <person name="Liu W."/>
            <person name="Song Y."/>
            <person name="Salvetti E."/>
            <person name="Wrobel A."/>
            <person name="Rasinkangas P."/>
            <person name="Parkhill J."/>
            <person name="Rea M.C."/>
            <person name="O'Sullivan O."/>
            <person name="Ritari J."/>
            <person name="Douillard F.P."/>
            <person name="Paul Ross R."/>
            <person name="Yang R."/>
            <person name="Briner A.E."/>
            <person name="Felis G.E."/>
            <person name="de Vos W.M."/>
            <person name="Barrangou R."/>
            <person name="Klaenhammer T.R."/>
            <person name="Caufield P.W."/>
            <person name="Cui Y."/>
            <person name="Zhang H."/>
            <person name="O'Toole P.W."/>
        </authorList>
    </citation>
    <scope>NUCLEOTIDE SEQUENCE [LARGE SCALE GENOMIC DNA]</scope>
    <source>
        <strain evidence="10 11">JCM 17158</strain>
    </source>
</reference>
<dbReference type="PATRIC" id="fig|1291734.4.peg.144"/>
<dbReference type="PANTHER" id="PTHR30614:SF0">
    <property type="entry name" value="L-CYSTINE TRANSPORT SYSTEM PERMEASE PROTEIN TCYL"/>
    <property type="match status" value="1"/>
</dbReference>
<evidence type="ECO:0000256" key="1">
    <source>
        <dbReference type="ARBA" id="ARBA00004651"/>
    </source>
</evidence>
<keyword evidence="11" id="KW-1185">Reference proteome</keyword>
<protein>
    <submittedName>
        <fullName evidence="10">Amino acid ABC transporter permease</fullName>
    </submittedName>
</protein>
<dbReference type="STRING" id="1291734.FD02_GL000136"/>
<proteinExistence type="inferred from homology"/>
<feature type="transmembrane region" description="Helical" evidence="8">
    <location>
        <begin position="81"/>
        <end position="102"/>
    </location>
</feature>
<dbReference type="EMBL" id="AZDJ01000030">
    <property type="protein sequence ID" value="KRK70955.1"/>
    <property type="molecule type" value="Genomic_DNA"/>
</dbReference>
<evidence type="ECO:0000256" key="6">
    <source>
        <dbReference type="ARBA" id="ARBA00022989"/>
    </source>
</evidence>
<comment type="subcellular location">
    <subcellularLocation>
        <location evidence="1 8">Cell membrane</location>
        <topology evidence="1 8">Multi-pass membrane protein</topology>
    </subcellularLocation>
</comment>
<dbReference type="AlphaFoldDB" id="A0A0R1JIQ8"/>
<feature type="transmembrane region" description="Helical" evidence="8">
    <location>
        <begin position="216"/>
        <end position="236"/>
    </location>
</feature>
<dbReference type="Pfam" id="PF00528">
    <property type="entry name" value="BPD_transp_1"/>
    <property type="match status" value="1"/>
</dbReference>
<evidence type="ECO:0000259" key="9">
    <source>
        <dbReference type="PROSITE" id="PS50928"/>
    </source>
</evidence>